<dbReference type="SMART" id="SM00396">
    <property type="entry name" value="ZnF_UBR1"/>
    <property type="match status" value="1"/>
</dbReference>
<dbReference type="PANTHER" id="PTHR46276">
    <property type="entry name" value="E3 UBIQUITIN-PROTEIN LIGASE UBR5"/>
    <property type="match status" value="1"/>
</dbReference>
<sequence length="1950" mass="218069">KKSDKAKEFSSETYTRLKYDEKLQYWGKETDMFPTGVAKFVKIAAMISELIALGDNGFFYSWSWKNDGHGSMTAHPFGTRLLTNAPDEEKFVDLVSCAYRACVVTNMNRVASFMDGEACGMKVSNVLLTPLMEIPDGEKYASLYVCPMGIYPFNERRKLWERMRSKSRRSSNLASPEVVEGCEVRTKSHPIYTTGSIALNFSSGTPMVGALMESAWTLSELCRFRVMTPAQHDENSDDDGSCLNSSAHQSTDKKGSLNQYGKRPREEQKGNTYRETAWALNEVIFIHKETSQDTAIVKIVDGAYCGIVYRPVVSNDGGDAVSQNQDACDLGKIRLMRKDDLVVVTPNSRIPCCPENFQKHMQKIQLPGGISMKKVHSLTIDNTGLRLLIERRGRLHLVRISVFGKIQSDHVLPLNVSAVCSAGLHLPRLENYGDEMIMMISDSNGSIIPMVRDATGGFREPVYCALPKIHNFAVGLRPLDSGDNENTSTTTNDDCTISYIAECKSYWSYDREVVKSEILSSRADGNRTILHAAVMNSFATTNKEEADTMEISVDTENKPLQRLTAIDMSAAEETRTAFDNRWQRMLRRHGANAEEEMLIRELMANNPLRRPGHDVGNMEDVLADFARSLKDAKKSSVFIEDMKEEVSMPIIVNANNEPKIRQCNSIEIVKTLCYNSTVAPFLLELLTTKDINGHTPFMCAVNYRAYTAAFILWLAAEEMQKEAQITGAQGKRQSADAILNSIIYPIGSRPDDSPLFMLCMNDTCSFTWTGDEHINQDIFECRTCGLVGTLCCCTECAYTCHRNHECRLKRTSPTAYCDCWEKCSCRALVAGNTPRREKLISVLLNSTDLIHRTNSRGEHLLLFLARTVGRQIIEQEHYQRRMMKKSQGATDTTPEHDLEPPKFARTAFAKMLADWRAVKSLIMLGVKGVQNDALVVEEVFHLNQQHGCSHLDKFAFVLLAKCSETHIDTLLNTLIAEANKNSDDMKRDPDIDSVISRFVRAVIRRIFGPGLHTVSFTGLLSLVRSTSGRESSAAKEAKKKNVTNFVLKCRRIFQTLLNYSINELCNMADSLIAPVRLGIIKPTSVIAQNITNDPLDVIEKFLNSKVDLSTVNTAGDDIAVVKFGRKRKRSTRREGDHGDEEVRETAQPHSTPESDNSSDSDSDESRPTRSQSYVGEVYNALRNEQEFGNEEDEGNYEEGDENENDRYEQEGEHEGNEEGNGDGEDEEMQVQPNEEDDVPESGDGTSDTTYGVRSRHIRPNERRTNQSSRNSRSTNSLAGEQQQDAAPRTDSNNASQQRVRSNEANNASRSGDATSGRVSGVTSGRHNTIPLQWAMRRMASNVERSTTTRRNDNSENRESNAGSLANSKHLRESSEDAATSVTKTNQQLALSFSLIIRLIVDLMPVLVDHREFVKSSYTLIPKMLELNDAVVIAVRRLIEERLYVVWQWMETVMDRTEAQLRFGNALMASPTIAAVLRKEKKLSPKKGDDRDTERHSPRPGSGNHSSTPVPRQEYTPGSATANNKKDEQNSDSTASLEDFFDYVTALMRSHASENGDDVPIIEFNALKALAFVADAYLSLIDMLEKLDARIALGLNSAESVASDKEVIDMFQNDEASVVDGSKSSVQAGAPITDFFQRSNSLLYPGIASSSNYHAFEHKCVDSLVLAERPQLLRPDIEKEEMFGLPIKHKTICEHRKSVREHGAKYPAHQGLATPWSNYQELLPINTSEEKEVPPVSGLSRPNVIVHSKNVSNEPTVQGKRRRLCSSSTVPPPRGFVAIQLESLKSALHRSNQSHLHKSLARWKNTLNLMSKAFSDQLLIACGGEVTGSMLLSEMAGFLVREAQFRKKMEKFKAAQSKDIVFEIERDKHEMIAQTIRQLNVHYSRRISSSSSMNSTQSNNTDSPREFGSVRSVRLVNLSWANANNKDDSDAPPLACHKVKFSCSSLKFLKL</sequence>
<evidence type="ECO:0000256" key="3">
    <source>
        <dbReference type="ARBA" id="ARBA00022833"/>
    </source>
</evidence>
<evidence type="ECO:0000256" key="4">
    <source>
        <dbReference type="PROSITE-ProRule" id="PRU00508"/>
    </source>
</evidence>
<accession>A0A1I8ETJ0</accession>
<dbReference type="PANTHER" id="PTHR46276:SF1">
    <property type="entry name" value="E3 UBIQUITIN-PROTEIN LIGASE UBR5"/>
    <property type="match status" value="1"/>
</dbReference>
<dbReference type="CDD" id="cd19675">
    <property type="entry name" value="UBR-box_UBR5"/>
    <property type="match status" value="1"/>
</dbReference>
<feature type="region of interest" description="Disordered" evidence="5">
    <location>
        <begin position="232"/>
        <end position="273"/>
    </location>
</feature>
<feature type="compositionally biased region" description="Basic and acidic residues" evidence="5">
    <location>
        <begin position="1349"/>
        <end position="1358"/>
    </location>
</feature>
<feature type="region of interest" description="Disordered" evidence="5">
    <location>
        <begin position="1126"/>
        <end position="1379"/>
    </location>
</feature>
<dbReference type="GO" id="GO:0034450">
    <property type="term" value="F:ubiquitin-ubiquitin ligase activity"/>
    <property type="evidence" value="ECO:0007669"/>
    <property type="project" value="TreeGrafter"/>
</dbReference>
<evidence type="ECO:0000256" key="2">
    <source>
        <dbReference type="ARBA" id="ARBA00022771"/>
    </source>
</evidence>
<organism evidence="7">
    <name type="scientific">Wuchereria bancrofti</name>
    <dbReference type="NCBI Taxonomy" id="6293"/>
    <lineage>
        <taxon>Eukaryota</taxon>
        <taxon>Metazoa</taxon>
        <taxon>Ecdysozoa</taxon>
        <taxon>Nematoda</taxon>
        <taxon>Chromadorea</taxon>
        <taxon>Rhabditida</taxon>
        <taxon>Spirurina</taxon>
        <taxon>Spiruromorpha</taxon>
        <taxon>Filarioidea</taxon>
        <taxon>Onchocercidae</taxon>
        <taxon>Wuchereria</taxon>
    </lineage>
</organism>
<feature type="compositionally biased region" description="Basic and acidic residues" evidence="5">
    <location>
        <begin position="1481"/>
        <end position="1496"/>
    </location>
</feature>
<feature type="compositionally biased region" description="Polar residues" evidence="5">
    <location>
        <begin position="1277"/>
        <end position="1330"/>
    </location>
</feature>
<feature type="region of interest" description="Disordered" evidence="5">
    <location>
        <begin position="1886"/>
        <end position="1905"/>
    </location>
</feature>
<evidence type="ECO:0000256" key="5">
    <source>
        <dbReference type="SAM" id="MobiDB-lite"/>
    </source>
</evidence>
<feature type="compositionally biased region" description="Low complexity" evidence="5">
    <location>
        <begin position="1265"/>
        <end position="1276"/>
    </location>
</feature>
<dbReference type="InterPro" id="IPR047503">
    <property type="entry name" value="UBR-box_UBR5"/>
</dbReference>
<feature type="region of interest" description="Disordered" evidence="5">
    <location>
        <begin position="1478"/>
        <end position="1533"/>
    </location>
</feature>
<evidence type="ECO:0000259" key="6">
    <source>
        <dbReference type="PROSITE" id="PS51157"/>
    </source>
</evidence>
<reference evidence="7" key="1">
    <citation type="submission" date="2016-11" db="UniProtKB">
        <authorList>
            <consortium name="WormBaseParasite"/>
        </authorList>
    </citation>
    <scope>IDENTIFICATION</scope>
    <source>
        <strain evidence="7">pt0022</strain>
    </source>
</reference>
<protein>
    <submittedName>
        <fullName evidence="7">UBR-type domain-containing protein</fullName>
    </submittedName>
</protein>
<feature type="compositionally biased region" description="Low complexity" evidence="5">
    <location>
        <begin position="1886"/>
        <end position="1901"/>
    </location>
</feature>
<feature type="compositionally biased region" description="Polar residues" evidence="5">
    <location>
        <begin position="1502"/>
        <end position="1522"/>
    </location>
</feature>
<dbReference type="PROSITE" id="PS51157">
    <property type="entry name" value="ZF_UBR"/>
    <property type="match status" value="1"/>
</dbReference>
<dbReference type="STRING" id="6293.A0A1I8ETJ0"/>
<dbReference type="GO" id="GO:0090263">
    <property type="term" value="P:positive regulation of canonical Wnt signaling pathway"/>
    <property type="evidence" value="ECO:0007669"/>
    <property type="project" value="TreeGrafter"/>
</dbReference>
<evidence type="ECO:0000313" key="7">
    <source>
        <dbReference type="WBParaSite" id="maker-PairedContig_4540-snap-gene-0.1-mRNA-1"/>
    </source>
</evidence>
<dbReference type="GO" id="GO:0005737">
    <property type="term" value="C:cytoplasm"/>
    <property type="evidence" value="ECO:0007669"/>
    <property type="project" value="TreeGrafter"/>
</dbReference>
<proteinExistence type="predicted"/>
<dbReference type="GO" id="GO:0000209">
    <property type="term" value="P:protein polyubiquitination"/>
    <property type="evidence" value="ECO:0007669"/>
    <property type="project" value="TreeGrafter"/>
</dbReference>
<feature type="zinc finger region" description="UBR-type" evidence="4">
    <location>
        <begin position="762"/>
        <end position="830"/>
    </location>
</feature>
<feature type="compositionally biased region" description="Basic and acidic residues" evidence="5">
    <location>
        <begin position="1204"/>
        <end position="1216"/>
    </location>
</feature>
<keyword evidence="2" id="KW-0863">Zinc-finger</keyword>
<feature type="compositionally biased region" description="Acidic residues" evidence="5">
    <location>
        <begin position="1217"/>
        <end position="1240"/>
    </location>
</feature>
<name>A0A1I8ETJ0_WUCBA</name>
<dbReference type="WBParaSite" id="maker-PairedContig_4540-snap-gene-0.1-mRNA-1">
    <property type="protein sequence ID" value="maker-PairedContig_4540-snap-gene-0.1-mRNA-1"/>
    <property type="gene ID" value="maker-PairedContig_4540-snap-gene-0.1"/>
</dbReference>
<evidence type="ECO:0000256" key="1">
    <source>
        <dbReference type="ARBA" id="ARBA00022723"/>
    </source>
</evidence>
<keyword evidence="3" id="KW-0862">Zinc</keyword>
<feature type="domain" description="UBR-type" evidence="6">
    <location>
        <begin position="762"/>
        <end position="830"/>
    </location>
</feature>
<feature type="compositionally biased region" description="Acidic residues" evidence="5">
    <location>
        <begin position="1187"/>
        <end position="1203"/>
    </location>
</feature>
<dbReference type="InterPro" id="IPR003126">
    <property type="entry name" value="Znf_UBR"/>
</dbReference>
<dbReference type="GO" id="GO:0008270">
    <property type="term" value="F:zinc ion binding"/>
    <property type="evidence" value="ECO:0007669"/>
    <property type="project" value="UniProtKB-KW"/>
</dbReference>
<dbReference type="GO" id="GO:0005634">
    <property type="term" value="C:nucleus"/>
    <property type="evidence" value="ECO:0007669"/>
    <property type="project" value="TreeGrafter"/>
</dbReference>
<keyword evidence="1" id="KW-0479">Metal-binding</keyword>